<evidence type="ECO:0000313" key="5">
    <source>
        <dbReference type="Proteomes" id="UP001177744"/>
    </source>
</evidence>
<dbReference type="AlphaFoldDB" id="A0AA40LXA9"/>
<dbReference type="InterPro" id="IPR029752">
    <property type="entry name" value="D-isomer_DH_CS1"/>
</dbReference>
<dbReference type="PANTHER" id="PTHR42938">
    <property type="entry name" value="FORMATE DEHYDROGENASE 1"/>
    <property type="match status" value="1"/>
</dbReference>
<evidence type="ECO:0000259" key="3">
    <source>
        <dbReference type="Pfam" id="PF02826"/>
    </source>
</evidence>
<dbReference type="SUPFAM" id="SSF51735">
    <property type="entry name" value="NAD(P)-binding Rossmann-fold domains"/>
    <property type="match status" value="1"/>
</dbReference>
<dbReference type="GO" id="GO:0004617">
    <property type="term" value="F:phosphoglycerate dehydrogenase activity"/>
    <property type="evidence" value="ECO:0007669"/>
    <property type="project" value="TreeGrafter"/>
</dbReference>
<keyword evidence="2" id="KW-0520">NAD</keyword>
<reference evidence="4" key="1">
    <citation type="submission" date="2023-06" db="EMBL/GenBank/DDBJ databases">
        <title>Reference genome for the Northern bat (Eptesicus nilssonii), a most northern bat species.</title>
        <authorList>
            <person name="Laine V.N."/>
            <person name="Pulliainen A.T."/>
            <person name="Lilley T.M."/>
        </authorList>
    </citation>
    <scope>NUCLEOTIDE SEQUENCE</scope>
    <source>
        <strain evidence="4">BLF_Eptnil</strain>
        <tissue evidence="4">Kidney</tissue>
    </source>
</reference>
<dbReference type="FunFam" id="3.40.50.720:FF:000616">
    <property type="entry name" value="D-3-phosphoglycerate dehydrogenase 2 chloroplastic"/>
    <property type="match status" value="1"/>
</dbReference>
<evidence type="ECO:0000256" key="2">
    <source>
        <dbReference type="ARBA" id="ARBA00023027"/>
    </source>
</evidence>
<dbReference type="InterPro" id="IPR036291">
    <property type="entry name" value="NAD(P)-bd_dom_sf"/>
</dbReference>
<dbReference type="Pfam" id="PF02826">
    <property type="entry name" value="2-Hacid_dh_C"/>
    <property type="match status" value="2"/>
</dbReference>
<keyword evidence="5" id="KW-1185">Reference proteome</keyword>
<evidence type="ECO:0000313" key="4">
    <source>
        <dbReference type="EMBL" id="KAK1347009.1"/>
    </source>
</evidence>
<proteinExistence type="predicted"/>
<protein>
    <recommendedName>
        <fullName evidence="3">D-isomer specific 2-hydroxyacid dehydrogenase NAD-binding domain-containing protein</fullName>
    </recommendedName>
</protein>
<feature type="domain" description="D-isomer specific 2-hydroxyacid dehydrogenase NAD-binding" evidence="3">
    <location>
        <begin position="89"/>
        <end position="155"/>
    </location>
</feature>
<evidence type="ECO:0000256" key="1">
    <source>
        <dbReference type="ARBA" id="ARBA00023002"/>
    </source>
</evidence>
<dbReference type="PROSITE" id="PS00065">
    <property type="entry name" value="D_2_HYDROXYACID_DH_1"/>
    <property type="match status" value="1"/>
</dbReference>
<comment type="caution">
    <text evidence="4">The sequence shown here is derived from an EMBL/GenBank/DDBJ whole genome shotgun (WGS) entry which is preliminary data.</text>
</comment>
<dbReference type="GO" id="GO:0051287">
    <property type="term" value="F:NAD binding"/>
    <property type="evidence" value="ECO:0007669"/>
    <property type="project" value="InterPro"/>
</dbReference>
<dbReference type="Gene3D" id="3.40.50.720">
    <property type="entry name" value="NAD(P)-binding Rossmann-like Domain"/>
    <property type="match status" value="3"/>
</dbReference>
<keyword evidence="1" id="KW-0560">Oxidoreductase</keyword>
<feature type="domain" description="D-isomer specific 2-hydroxyacid dehydrogenase NAD-binding" evidence="3">
    <location>
        <begin position="1"/>
        <end position="85"/>
    </location>
</feature>
<dbReference type="EMBL" id="JAULJE010000001">
    <property type="protein sequence ID" value="KAK1347009.1"/>
    <property type="molecule type" value="Genomic_DNA"/>
</dbReference>
<dbReference type="InterPro" id="IPR006140">
    <property type="entry name" value="D-isomer_DH_NAD-bd"/>
</dbReference>
<name>A0AA40LXA9_CNENI</name>
<dbReference type="Proteomes" id="UP001177744">
    <property type="component" value="Unassembled WGS sequence"/>
</dbReference>
<organism evidence="4 5">
    <name type="scientific">Cnephaeus nilssonii</name>
    <name type="common">Northern bat</name>
    <name type="synonym">Eptesicus nilssonii</name>
    <dbReference type="NCBI Taxonomy" id="3371016"/>
    <lineage>
        <taxon>Eukaryota</taxon>
        <taxon>Metazoa</taxon>
        <taxon>Chordata</taxon>
        <taxon>Craniata</taxon>
        <taxon>Vertebrata</taxon>
        <taxon>Euteleostomi</taxon>
        <taxon>Mammalia</taxon>
        <taxon>Eutheria</taxon>
        <taxon>Laurasiatheria</taxon>
        <taxon>Chiroptera</taxon>
        <taxon>Yangochiroptera</taxon>
        <taxon>Vespertilionidae</taxon>
        <taxon>Cnephaeus</taxon>
    </lineage>
</organism>
<gene>
    <name evidence="4" type="ORF">QTO34_000869</name>
</gene>
<sequence>MIMYLARQIPQATASMKDGKWDRKKFMGTELNGKTLGIFGLGRIGREVAIWMQSFGMKTVGYDPIISPEVSASFGIQQLPLEEIWPLCLLNDSTFAVCKKGMRVVNCAHEGIVDEGALLWALQSGQRSTGRVHRGAVSDRALVDHENVISCPHLGTSTKEAQSHCGEEITVQFVDMVKGRALVGVMNAQALTSAFSPHTKPWIGLAEALGTLM</sequence>
<dbReference type="PANTHER" id="PTHR42938:SF22">
    <property type="entry name" value="D-3-PHOSPHOGLYCERATE DEHYDROGENASE"/>
    <property type="match status" value="1"/>
</dbReference>
<accession>A0AA40LXA9</accession>